<name>A0A934K9B3_9BACT</name>
<evidence type="ECO:0000313" key="3">
    <source>
        <dbReference type="Proteomes" id="UP000612893"/>
    </source>
</evidence>
<dbReference type="PANTHER" id="PTHR35004:SF8">
    <property type="entry name" value="TRANSPOSASE RV3428C-RELATED"/>
    <property type="match status" value="1"/>
</dbReference>
<keyword evidence="3" id="KW-1185">Reference proteome</keyword>
<gene>
    <name evidence="2" type="ORF">JF922_12595</name>
</gene>
<evidence type="ECO:0000313" key="2">
    <source>
        <dbReference type="EMBL" id="MBJ7598906.1"/>
    </source>
</evidence>
<feature type="non-terminal residue" evidence="2">
    <location>
        <position position="103"/>
    </location>
</feature>
<accession>A0A934K9B3</accession>
<feature type="domain" description="Transposase for insertion sequence element IS21-like C-terminal" evidence="1">
    <location>
        <begin position="4"/>
        <end position="76"/>
    </location>
</feature>
<dbReference type="EMBL" id="JAEKNR010000134">
    <property type="protein sequence ID" value="MBJ7598906.1"/>
    <property type="molecule type" value="Genomic_DNA"/>
</dbReference>
<protein>
    <recommendedName>
        <fullName evidence="1">Transposase for insertion sequence element IS21-like C-terminal domain-containing protein</fullName>
    </recommendedName>
</protein>
<dbReference type="AlphaFoldDB" id="A0A934K9B3"/>
<reference evidence="2" key="1">
    <citation type="submission" date="2020-10" db="EMBL/GenBank/DDBJ databases">
        <title>Ca. Dormibacterota MAGs.</title>
        <authorList>
            <person name="Montgomery K."/>
        </authorList>
    </citation>
    <scope>NUCLEOTIDE SEQUENCE [LARGE SCALE GENOMIC DNA]</scope>
    <source>
        <strain evidence="2">SC8812_S17_10</strain>
    </source>
</reference>
<dbReference type="PANTHER" id="PTHR35004">
    <property type="entry name" value="TRANSPOSASE RV3428C-RELATED"/>
    <property type="match status" value="1"/>
</dbReference>
<dbReference type="InterPro" id="IPR054353">
    <property type="entry name" value="IstA-like_C"/>
</dbReference>
<dbReference type="Pfam" id="PF22483">
    <property type="entry name" value="Mu-transpos_C_2"/>
    <property type="match status" value="1"/>
</dbReference>
<organism evidence="2 3">
    <name type="scientific">Candidatus Nephthysia bennettiae</name>
    <dbReference type="NCBI Taxonomy" id="3127016"/>
    <lineage>
        <taxon>Bacteria</taxon>
        <taxon>Bacillati</taxon>
        <taxon>Candidatus Dormiibacterota</taxon>
        <taxon>Candidatus Dormibacteria</taxon>
        <taxon>Candidatus Dormibacterales</taxon>
        <taxon>Candidatus Dormibacteraceae</taxon>
        <taxon>Candidatus Nephthysia</taxon>
    </lineage>
</organism>
<dbReference type="Proteomes" id="UP000612893">
    <property type="component" value="Unassembled WGS sequence"/>
</dbReference>
<proteinExistence type="predicted"/>
<evidence type="ECO:0000259" key="1">
    <source>
        <dbReference type="Pfam" id="PF22483"/>
    </source>
</evidence>
<comment type="caution">
    <text evidence="2">The sequence shown here is derived from an EMBL/GenBank/DDBJ whole genome shotgun (WGS) entry which is preliminary data.</text>
</comment>
<sequence>MRPLPAQRYGYADWSLAKVNIDYHIEVDRHYYSVPYQLTGQQVEVRLTASVVEVFLCHRRVASHLRSFRRGYHTTDPAHMPASHRRHLEWTGLPAVSRAGRRR</sequence>